<gene>
    <name evidence="2" type="ORF">S01H1_31434</name>
</gene>
<feature type="region of interest" description="Disordered" evidence="1">
    <location>
        <begin position="62"/>
        <end position="105"/>
    </location>
</feature>
<protein>
    <submittedName>
        <fullName evidence="2">Uncharacterized protein</fullName>
    </submittedName>
</protein>
<feature type="non-terminal residue" evidence="2">
    <location>
        <position position="1"/>
    </location>
</feature>
<dbReference type="AlphaFoldDB" id="X0TT86"/>
<evidence type="ECO:0000256" key="1">
    <source>
        <dbReference type="SAM" id="MobiDB-lite"/>
    </source>
</evidence>
<sequence>RGEGLDREGEYSVENLTFKVLRNLGYLDKILKALRGAEDDRMSVTETEESYVCGWCGNATDETGNPTGGRGPSNHTKVNGKCCPGGSRDYQSQQEHEREMNDGLS</sequence>
<proteinExistence type="predicted"/>
<evidence type="ECO:0000313" key="2">
    <source>
        <dbReference type="EMBL" id="GAF90401.1"/>
    </source>
</evidence>
<feature type="compositionally biased region" description="Basic and acidic residues" evidence="1">
    <location>
        <begin position="94"/>
        <end position="105"/>
    </location>
</feature>
<name>X0TT86_9ZZZZ</name>
<organism evidence="2">
    <name type="scientific">marine sediment metagenome</name>
    <dbReference type="NCBI Taxonomy" id="412755"/>
    <lineage>
        <taxon>unclassified sequences</taxon>
        <taxon>metagenomes</taxon>
        <taxon>ecological metagenomes</taxon>
    </lineage>
</organism>
<reference evidence="2" key="1">
    <citation type="journal article" date="2014" name="Front. Microbiol.">
        <title>High frequency of phylogenetically diverse reductive dehalogenase-homologous genes in deep subseafloor sedimentary metagenomes.</title>
        <authorList>
            <person name="Kawai M."/>
            <person name="Futagami T."/>
            <person name="Toyoda A."/>
            <person name="Takaki Y."/>
            <person name="Nishi S."/>
            <person name="Hori S."/>
            <person name="Arai W."/>
            <person name="Tsubouchi T."/>
            <person name="Morono Y."/>
            <person name="Uchiyama I."/>
            <person name="Ito T."/>
            <person name="Fujiyama A."/>
            <person name="Inagaki F."/>
            <person name="Takami H."/>
        </authorList>
    </citation>
    <scope>NUCLEOTIDE SEQUENCE</scope>
    <source>
        <strain evidence="2">Expedition CK06-06</strain>
    </source>
</reference>
<accession>X0TT86</accession>
<comment type="caution">
    <text evidence="2">The sequence shown here is derived from an EMBL/GenBank/DDBJ whole genome shotgun (WGS) entry which is preliminary data.</text>
</comment>
<dbReference type="EMBL" id="BARS01019394">
    <property type="protein sequence ID" value="GAF90401.1"/>
    <property type="molecule type" value="Genomic_DNA"/>
</dbReference>